<sequence>RLTVNFQFSASFVYTEFVADTAKVHPGVVKASGGNAKGMIDKELEIHRISRISIGENIAERIGHVTLVDAAIDFVLQVFYPQRLTIVQDEVKSPIVAESVKIGDENPRIFLLLNWALEKRWLS</sequence>
<name>A0A915JNR8_ROMCU</name>
<accession>A0A915JNR8</accession>
<protein>
    <submittedName>
        <fullName evidence="2">Prohibitin</fullName>
    </submittedName>
</protein>
<dbReference type="Proteomes" id="UP000887565">
    <property type="component" value="Unplaced"/>
</dbReference>
<keyword evidence="1" id="KW-1185">Reference proteome</keyword>
<dbReference type="AlphaFoldDB" id="A0A915JNR8"/>
<dbReference type="WBParaSite" id="nRc.2.0.1.t27743-RA">
    <property type="protein sequence ID" value="nRc.2.0.1.t27743-RA"/>
    <property type="gene ID" value="nRc.2.0.1.g27743"/>
</dbReference>
<evidence type="ECO:0000313" key="1">
    <source>
        <dbReference type="Proteomes" id="UP000887565"/>
    </source>
</evidence>
<evidence type="ECO:0000313" key="2">
    <source>
        <dbReference type="WBParaSite" id="nRc.2.0.1.t27743-RA"/>
    </source>
</evidence>
<organism evidence="1 2">
    <name type="scientific">Romanomermis culicivorax</name>
    <name type="common">Nematode worm</name>
    <dbReference type="NCBI Taxonomy" id="13658"/>
    <lineage>
        <taxon>Eukaryota</taxon>
        <taxon>Metazoa</taxon>
        <taxon>Ecdysozoa</taxon>
        <taxon>Nematoda</taxon>
        <taxon>Enoplea</taxon>
        <taxon>Dorylaimia</taxon>
        <taxon>Mermithida</taxon>
        <taxon>Mermithoidea</taxon>
        <taxon>Mermithidae</taxon>
        <taxon>Romanomermis</taxon>
    </lineage>
</organism>
<proteinExistence type="predicted"/>
<reference evidence="2" key="1">
    <citation type="submission" date="2022-11" db="UniProtKB">
        <authorList>
            <consortium name="WormBaseParasite"/>
        </authorList>
    </citation>
    <scope>IDENTIFICATION</scope>
</reference>